<comment type="caution">
    <text evidence="1">The sequence shown here is derived from an EMBL/GenBank/DDBJ whole genome shotgun (WGS) entry which is preliminary data.</text>
</comment>
<dbReference type="AlphaFoldDB" id="A0AAD2G3K1"/>
<keyword evidence="2" id="KW-1185">Reference proteome</keyword>
<protein>
    <submittedName>
        <fullName evidence="1">Uncharacterized protein</fullName>
    </submittedName>
</protein>
<reference evidence="1" key="1">
    <citation type="submission" date="2023-08" db="EMBL/GenBank/DDBJ databases">
        <authorList>
            <person name="Audoor S."/>
            <person name="Bilcke G."/>
        </authorList>
    </citation>
    <scope>NUCLEOTIDE SEQUENCE</scope>
</reference>
<dbReference type="EMBL" id="CAKOGP040002091">
    <property type="protein sequence ID" value="CAJ1961525.1"/>
    <property type="molecule type" value="Genomic_DNA"/>
</dbReference>
<organism evidence="1 2">
    <name type="scientific">Cylindrotheca closterium</name>
    <dbReference type="NCBI Taxonomy" id="2856"/>
    <lineage>
        <taxon>Eukaryota</taxon>
        <taxon>Sar</taxon>
        <taxon>Stramenopiles</taxon>
        <taxon>Ochrophyta</taxon>
        <taxon>Bacillariophyta</taxon>
        <taxon>Bacillariophyceae</taxon>
        <taxon>Bacillariophycidae</taxon>
        <taxon>Bacillariales</taxon>
        <taxon>Bacillariaceae</taxon>
        <taxon>Cylindrotheca</taxon>
    </lineage>
</organism>
<gene>
    <name evidence="1" type="ORF">CYCCA115_LOCUS19240</name>
</gene>
<name>A0AAD2G3K1_9STRA</name>
<proteinExistence type="predicted"/>
<evidence type="ECO:0000313" key="2">
    <source>
        <dbReference type="Proteomes" id="UP001295423"/>
    </source>
</evidence>
<accession>A0AAD2G3K1</accession>
<evidence type="ECO:0000313" key="1">
    <source>
        <dbReference type="EMBL" id="CAJ1961525.1"/>
    </source>
</evidence>
<dbReference type="Proteomes" id="UP001295423">
    <property type="component" value="Unassembled WGS sequence"/>
</dbReference>
<sequence>MTTATDDPASVAKAKWFNIYNLKPNLSWTLASKGKPLPYWAPAWESLSVSAMYDHALAQQQQQKIPMPTQLEAMASIQVPSIDTNLQIQPIWNLSRNLKTLLVQVQKGPCQLLAKVLANQGLAAVKGCWQSPDDWQYGALGGIRITPQYDLTRHQPSCKFEATTSTQQTKTVLHLEHHNPTLKIVHALDDRHVIAPEISLYNAKITYQWDLKLNSGSLRTLVDPTKAIQMTWTDLTPTGKWVTDVRLPLVGTTWKQLAADVRVRRQFQF</sequence>